<dbReference type="EMBL" id="FOFX01000116">
    <property type="protein sequence ID" value="SEQ62775.1"/>
    <property type="molecule type" value="Genomic_DNA"/>
</dbReference>
<evidence type="ECO:0008006" key="3">
    <source>
        <dbReference type="Google" id="ProtNLM"/>
    </source>
</evidence>
<dbReference type="RefSeq" id="WP_074722799.1">
    <property type="nucleotide sequence ID" value="NZ_FOFX01000116.1"/>
</dbReference>
<proteinExistence type="predicted"/>
<sequence>MNFDPESYSITIRKEEIDDEILYVGRVAEFPNISVYEENFETARKLIIDAIQSLKKWLMKRTQTFRAHILQPQVNFVNVHHRLYKADSSLKCNFE</sequence>
<organism evidence="1 2">
    <name type="scientific">Nitrosomonas ureae</name>
    <dbReference type="NCBI Taxonomy" id="44577"/>
    <lineage>
        <taxon>Bacteria</taxon>
        <taxon>Pseudomonadati</taxon>
        <taxon>Pseudomonadota</taxon>
        <taxon>Betaproteobacteria</taxon>
        <taxon>Nitrosomonadales</taxon>
        <taxon>Nitrosomonadaceae</taxon>
        <taxon>Nitrosomonas</taxon>
    </lineage>
</organism>
<gene>
    <name evidence="1" type="ORF">SAMN05421510_11163</name>
</gene>
<protein>
    <recommendedName>
        <fullName evidence="3">HicB-like antitoxin of toxin-antitoxin system domain-containing protein</fullName>
    </recommendedName>
</protein>
<evidence type="ECO:0000313" key="2">
    <source>
        <dbReference type="Proteomes" id="UP000181998"/>
    </source>
</evidence>
<reference evidence="1 2" key="1">
    <citation type="submission" date="2016-10" db="EMBL/GenBank/DDBJ databases">
        <authorList>
            <person name="de Groot N.N."/>
        </authorList>
    </citation>
    <scope>NUCLEOTIDE SEQUENCE [LARGE SCALE GENOMIC DNA]</scope>
    <source>
        <strain evidence="1 2">Nm9</strain>
    </source>
</reference>
<dbReference type="AlphaFoldDB" id="A0A1H9HKD4"/>
<evidence type="ECO:0000313" key="1">
    <source>
        <dbReference type="EMBL" id="SEQ62775.1"/>
    </source>
</evidence>
<accession>A0A1H9HKD4</accession>
<name>A0A1H9HKD4_9PROT</name>
<dbReference type="OrthoDB" id="5419659at2"/>
<dbReference type="Proteomes" id="UP000181998">
    <property type="component" value="Unassembled WGS sequence"/>
</dbReference>